<dbReference type="AlphaFoldDB" id="A0A561DX21"/>
<dbReference type="Proteomes" id="UP000318297">
    <property type="component" value="Unassembled WGS sequence"/>
</dbReference>
<evidence type="ECO:0000313" key="5">
    <source>
        <dbReference type="EMBL" id="TWE07880.1"/>
    </source>
</evidence>
<keyword evidence="2" id="KW-0732">Signal</keyword>
<dbReference type="PANTHER" id="PTHR47235:SF1">
    <property type="entry name" value="BLR6548 PROTEIN"/>
    <property type="match status" value="1"/>
</dbReference>
<dbReference type="InterPro" id="IPR028082">
    <property type="entry name" value="Peripla_BP_I"/>
</dbReference>
<reference evidence="5 6" key="1">
    <citation type="submission" date="2019-06" db="EMBL/GenBank/DDBJ databases">
        <title>Sequencing the genomes of 1000 actinobacteria strains.</title>
        <authorList>
            <person name="Klenk H.-P."/>
        </authorList>
    </citation>
    <scope>NUCLEOTIDE SEQUENCE [LARGE SCALE GENOMIC DNA]</scope>
    <source>
        <strain evidence="5 6">DSM 19560</strain>
    </source>
</reference>
<dbReference type="InterPro" id="IPR028081">
    <property type="entry name" value="Leu-bd"/>
</dbReference>
<comment type="caution">
    <text evidence="5">The sequence shown here is derived from an EMBL/GenBank/DDBJ whole genome shotgun (WGS) entry which is preliminary data.</text>
</comment>
<evidence type="ECO:0000256" key="1">
    <source>
        <dbReference type="ARBA" id="ARBA00010062"/>
    </source>
</evidence>
<dbReference type="Gene3D" id="3.40.50.2300">
    <property type="match status" value="2"/>
</dbReference>
<accession>A0A561DX21</accession>
<gene>
    <name evidence="5" type="ORF">BKA23_3247</name>
</gene>
<organism evidence="5 6">
    <name type="scientific">Rudaeicoccus suwonensis</name>
    <dbReference type="NCBI Taxonomy" id="657409"/>
    <lineage>
        <taxon>Bacteria</taxon>
        <taxon>Bacillati</taxon>
        <taxon>Actinomycetota</taxon>
        <taxon>Actinomycetes</taxon>
        <taxon>Micrococcales</taxon>
        <taxon>Dermacoccaceae</taxon>
        <taxon>Rudaeicoccus</taxon>
    </lineage>
</organism>
<feature type="region of interest" description="Disordered" evidence="3">
    <location>
        <begin position="18"/>
        <end position="38"/>
    </location>
</feature>
<evidence type="ECO:0000256" key="2">
    <source>
        <dbReference type="ARBA" id="ARBA00022729"/>
    </source>
</evidence>
<name>A0A561DX21_9MICO</name>
<evidence type="ECO:0000313" key="6">
    <source>
        <dbReference type="Proteomes" id="UP000318297"/>
    </source>
</evidence>
<dbReference type="Pfam" id="PF13458">
    <property type="entry name" value="Peripla_BP_6"/>
    <property type="match status" value="1"/>
</dbReference>
<dbReference type="EMBL" id="VIVQ01000004">
    <property type="protein sequence ID" value="TWE07880.1"/>
    <property type="molecule type" value="Genomic_DNA"/>
</dbReference>
<evidence type="ECO:0000259" key="4">
    <source>
        <dbReference type="Pfam" id="PF13458"/>
    </source>
</evidence>
<dbReference type="SUPFAM" id="SSF53822">
    <property type="entry name" value="Periplasmic binding protein-like I"/>
    <property type="match status" value="1"/>
</dbReference>
<evidence type="ECO:0000256" key="3">
    <source>
        <dbReference type="SAM" id="MobiDB-lite"/>
    </source>
</evidence>
<sequence length="424" mass="44002">MAVAVVSSVAVVTMAACSSSSSSGSSAGSDNSSGSGSASGFNVNTGDCNNPNVNKVVTGSWTVGYSLPLSGPVAGVVEYSMEGWKARIKAFNDAGGIDGVKINVKYLDDQFTPSMAKTNVTQFIESDHVDSLITFGTGSVGAMADLQNADCVPLLYPSSSVEQYRDISNYPWTVQFLPSGTAEARYDVKYILSRFPSGATVGIAQDQTQSGLGEYKAFVNAAKGTKLDISVVADETDPNAAATKLAAGKVEVVYNAGITNECGPLVTALQRVGFTPKLVLNPSNCADSTGYVQAGEAANGNVVPSYLKNPADPALANDPGVKEYLSQVTTANKDNSIAVAGWVQADLLIHTLQLAAKMPGGLTQANAIRAARNMTYASPMLPNGISWISKPNELIGMSGFQTLVWNAATKTFTTQGGIIDLSAS</sequence>
<comment type="similarity">
    <text evidence="1">Belongs to the leucine-binding protein family.</text>
</comment>
<feature type="domain" description="Leucine-binding protein" evidence="4">
    <location>
        <begin position="61"/>
        <end position="385"/>
    </location>
</feature>
<proteinExistence type="inferred from homology"/>
<keyword evidence="6" id="KW-1185">Reference proteome</keyword>
<dbReference type="PANTHER" id="PTHR47235">
    <property type="entry name" value="BLR6548 PROTEIN"/>
    <property type="match status" value="1"/>
</dbReference>
<protein>
    <submittedName>
        <fullName evidence="5">Amino acid/amide ABC transporter substrate-binding protein (HAAT family)</fullName>
    </submittedName>
</protein>